<dbReference type="UniPathway" id="UPA00028">
    <property type="reaction ID" value="UER00003"/>
</dbReference>
<dbReference type="AlphaFoldDB" id="A0A1I0WQN6"/>
<keyword evidence="3 8" id="KW-0963">Cytoplasm</keyword>
<feature type="binding site" evidence="8 10">
    <location>
        <begin position="70"/>
        <end position="71"/>
    </location>
    <ligand>
        <name>3-methyl-2-oxobutanoate</name>
        <dbReference type="ChEBI" id="CHEBI:11851"/>
    </ligand>
</feature>
<keyword evidence="6 8" id="KW-0479">Metal-binding</keyword>
<evidence type="ECO:0000256" key="2">
    <source>
        <dbReference type="ARBA" id="ARBA00011424"/>
    </source>
</evidence>
<keyword evidence="13" id="KW-1185">Reference proteome</keyword>
<comment type="pathway">
    <text evidence="8">Cofactor biosynthesis; (R)-pantothenate biosynthesis; (R)-pantoate from 3-methyl-2-oxobutanoate: step 1/2.</text>
</comment>
<keyword evidence="4 8" id="KW-0566">Pantothenate biosynthesis</keyword>
<dbReference type="Pfam" id="PF02548">
    <property type="entry name" value="Pantoate_transf"/>
    <property type="match status" value="1"/>
</dbReference>
<dbReference type="GO" id="GO:0015940">
    <property type="term" value="P:pantothenate biosynthetic process"/>
    <property type="evidence" value="ECO:0007669"/>
    <property type="project" value="UniProtKB-UniRule"/>
</dbReference>
<feature type="active site" description="Proton acceptor" evidence="8 9">
    <location>
        <position position="208"/>
    </location>
</feature>
<evidence type="ECO:0000256" key="9">
    <source>
        <dbReference type="PIRSR" id="PIRSR000388-1"/>
    </source>
</evidence>
<proteinExistence type="inferred from homology"/>
<evidence type="ECO:0000256" key="5">
    <source>
        <dbReference type="ARBA" id="ARBA00022679"/>
    </source>
</evidence>
<evidence type="ECO:0000256" key="8">
    <source>
        <dbReference type="HAMAP-Rule" id="MF_00156"/>
    </source>
</evidence>
<dbReference type="GO" id="GO:0003864">
    <property type="term" value="F:3-methyl-2-oxobutanoate hydroxymethyltransferase activity"/>
    <property type="evidence" value="ECO:0007669"/>
    <property type="project" value="UniProtKB-UniRule"/>
</dbReference>
<dbReference type="SUPFAM" id="SSF51621">
    <property type="entry name" value="Phosphoenolpyruvate/pyruvate domain"/>
    <property type="match status" value="1"/>
</dbReference>
<comment type="subunit">
    <text evidence="2 8">Homodecamer; pentamer of dimers.</text>
</comment>
<sequence>MLHFYRICSTFTLQNSPLMSVAKKDYKRITTKSLIEMKTNGEKISMLTAYDYTMAKIVDTAGVDVILVGDSASNVMAGHETTLPITLDQMIYHASSVVRAIERALVVVDLPFGSYQSDSKEALRSSIRIMKESGGHAVKLEGGREIKDSIKKILNAGIPVMGHLGLTPQSIYKFGTYTVRAKEEEEAEKLLEDAQLLEKLGCFALVLEKIPAHLATKVAQSISIPVIGIGAGGGVDGQVLVIHDMLGMNNEFSPRFLRRYLDLYDQMTKAIGNYVADVKSKDFPNASEQY</sequence>
<dbReference type="HAMAP" id="MF_00156">
    <property type="entry name" value="PanB"/>
    <property type="match status" value="1"/>
</dbReference>
<evidence type="ECO:0000256" key="10">
    <source>
        <dbReference type="PIRSR" id="PIRSR000388-2"/>
    </source>
</evidence>
<feature type="binding site" evidence="8 10">
    <location>
        <position position="139"/>
    </location>
    <ligand>
        <name>3-methyl-2-oxobutanoate</name>
        <dbReference type="ChEBI" id="CHEBI:11851"/>
    </ligand>
</feature>
<evidence type="ECO:0000256" key="11">
    <source>
        <dbReference type="PIRSR" id="PIRSR000388-3"/>
    </source>
</evidence>
<dbReference type="NCBIfam" id="NF001452">
    <property type="entry name" value="PRK00311.1"/>
    <property type="match status" value="1"/>
</dbReference>
<dbReference type="PIRSF" id="PIRSF000388">
    <property type="entry name" value="Pantoate_hydroxy_MeTrfase"/>
    <property type="match status" value="1"/>
</dbReference>
<evidence type="ECO:0000256" key="3">
    <source>
        <dbReference type="ARBA" id="ARBA00022490"/>
    </source>
</evidence>
<evidence type="ECO:0000256" key="6">
    <source>
        <dbReference type="ARBA" id="ARBA00022723"/>
    </source>
</evidence>
<dbReference type="NCBIfam" id="TIGR00222">
    <property type="entry name" value="panB"/>
    <property type="match status" value="1"/>
</dbReference>
<keyword evidence="12" id="KW-0489">Methyltransferase</keyword>
<dbReference type="EC" id="2.1.2.11" evidence="8"/>
<evidence type="ECO:0000256" key="7">
    <source>
        <dbReference type="ARBA" id="ARBA00022842"/>
    </source>
</evidence>
<dbReference type="InterPro" id="IPR040442">
    <property type="entry name" value="Pyrv_kinase-like_dom_sf"/>
</dbReference>
<dbReference type="EMBL" id="FOJT01000002">
    <property type="protein sequence ID" value="SFA90296.1"/>
    <property type="molecule type" value="Genomic_DNA"/>
</dbReference>
<dbReference type="CDD" id="cd06557">
    <property type="entry name" value="KPHMT-like"/>
    <property type="match status" value="1"/>
</dbReference>
<accession>A0A1I0WQN6</accession>
<feature type="binding site" evidence="8 11">
    <location>
        <position position="109"/>
    </location>
    <ligand>
        <name>Mg(2+)</name>
        <dbReference type="ChEBI" id="CHEBI:18420"/>
    </ligand>
</feature>
<dbReference type="PANTHER" id="PTHR20881">
    <property type="entry name" value="3-METHYL-2-OXOBUTANOATE HYDROXYMETHYLTRANSFERASE"/>
    <property type="match status" value="1"/>
</dbReference>
<feature type="binding site" evidence="8 11">
    <location>
        <position position="141"/>
    </location>
    <ligand>
        <name>Mg(2+)</name>
        <dbReference type="ChEBI" id="CHEBI:18420"/>
    </ligand>
</feature>
<keyword evidence="7 8" id="KW-0460">Magnesium</keyword>
<dbReference type="PANTHER" id="PTHR20881:SF0">
    <property type="entry name" value="3-METHYL-2-OXOBUTANOATE HYDROXYMETHYLTRANSFERASE"/>
    <property type="match status" value="1"/>
</dbReference>
<comment type="function">
    <text evidence="8">Catalyzes the reversible reaction in which hydroxymethyl group from 5,10-methylenetetrahydrofolate is transferred onto alpha-ketoisovalerate to form ketopantoate.</text>
</comment>
<keyword evidence="5 8" id="KW-0808">Transferase</keyword>
<dbReference type="InterPro" id="IPR003700">
    <property type="entry name" value="Pantoate_hydroxy_MeTrfase"/>
</dbReference>
<comment type="cofactor">
    <cofactor evidence="8 11">
        <name>Mg(2+)</name>
        <dbReference type="ChEBI" id="CHEBI:18420"/>
    </cofactor>
    <text evidence="8 11">Binds 1 Mg(2+) ion per subunit.</text>
</comment>
<protein>
    <recommendedName>
        <fullName evidence="8">3-methyl-2-oxobutanoate hydroxymethyltransferase</fullName>
        <ecNumber evidence="8">2.1.2.11</ecNumber>
    </recommendedName>
    <alternativeName>
        <fullName evidence="8">Ketopantoate hydroxymethyltransferase</fullName>
        <shortName evidence="8">KPHMT</shortName>
    </alternativeName>
</protein>
<dbReference type="Proteomes" id="UP000199604">
    <property type="component" value="Unassembled WGS sequence"/>
</dbReference>
<dbReference type="GO" id="GO:0000287">
    <property type="term" value="F:magnesium ion binding"/>
    <property type="evidence" value="ECO:0007669"/>
    <property type="project" value="TreeGrafter"/>
</dbReference>
<feature type="binding site" evidence="8 11">
    <location>
        <position position="70"/>
    </location>
    <ligand>
        <name>Mg(2+)</name>
        <dbReference type="ChEBI" id="CHEBI:18420"/>
    </ligand>
</feature>
<comment type="similarity">
    <text evidence="1 8">Belongs to the PanB family.</text>
</comment>
<dbReference type="GO" id="GO:0005737">
    <property type="term" value="C:cytoplasm"/>
    <property type="evidence" value="ECO:0007669"/>
    <property type="project" value="UniProtKB-SubCell"/>
</dbReference>
<evidence type="ECO:0000256" key="1">
    <source>
        <dbReference type="ARBA" id="ARBA00008676"/>
    </source>
</evidence>
<name>A0A1I0WQN6_9FLAO</name>
<gene>
    <name evidence="8" type="primary">panB</name>
    <name evidence="12" type="ORF">SAMN05660845_0891</name>
</gene>
<dbReference type="STRING" id="498292.SAMN05660845_0891"/>
<evidence type="ECO:0000256" key="4">
    <source>
        <dbReference type="ARBA" id="ARBA00022655"/>
    </source>
</evidence>
<dbReference type="Gene3D" id="3.20.20.60">
    <property type="entry name" value="Phosphoenolpyruvate-binding domains"/>
    <property type="match status" value="1"/>
</dbReference>
<feature type="binding site" evidence="8 10">
    <location>
        <position position="109"/>
    </location>
    <ligand>
        <name>3-methyl-2-oxobutanoate</name>
        <dbReference type="ChEBI" id="CHEBI:11851"/>
    </ligand>
</feature>
<evidence type="ECO:0000313" key="12">
    <source>
        <dbReference type="EMBL" id="SFA90296.1"/>
    </source>
</evidence>
<dbReference type="InterPro" id="IPR015813">
    <property type="entry name" value="Pyrv/PenolPyrv_kinase-like_dom"/>
</dbReference>
<organism evidence="12 13">
    <name type="scientific">Flavobacterium swingsii</name>
    <dbReference type="NCBI Taxonomy" id="498292"/>
    <lineage>
        <taxon>Bacteria</taxon>
        <taxon>Pseudomonadati</taxon>
        <taxon>Bacteroidota</taxon>
        <taxon>Flavobacteriia</taxon>
        <taxon>Flavobacteriales</taxon>
        <taxon>Flavobacteriaceae</taxon>
        <taxon>Flavobacterium</taxon>
    </lineage>
</organism>
<dbReference type="GO" id="GO:0008168">
    <property type="term" value="F:methyltransferase activity"/>
    <property type="evidence" value="ECO:0007669"/>
    <property type="project" value="UniProtKB-KW"/>
</dbReference>
<dbReference type="FunFam" id="3.20.20.60:FF:000017">
    <property type="entry name" value="3-methyl-2-oxobutanoate hydroxymethyltransferase"/>
    <property type="match status" value="1"/>
</dbReference>
<dbReference type="GO" id="GO:0032259">
    <property type="term" value="P:methylation"/>
    <property type="evidence" value="ECO:0007669"/>
    <property type="project" value="UniProtKB-KW"/>
</dbReference>
<comment type="subcellular location">
    <subcellularLocation>
        <location evidence="8">Cytoplasm</location>
    </subcellularLocation>
</comment>
<reference evidence="13" key="1">
    <citation type="submission" date="2016-10" db="EMBL/GenBank/DDBJ databases">
        <authorList>
            <person name="Varghese N."/>
            <person name="Submissions S."/>
        </authorList>
    </citation>
    <scope>NUCLEOTIDE SEQUENCE [LARGE SCALE GENOMIC DNA]</scope>
    <source>
        <strain evidence="13">DSM 21789</strain>
    </source>
</reference>
<comment type="catalytic activity">
    <reaction evidence="8">
        <text>(6R)-5,10-methylene-5,6,7,8-tetrahydrofolate + 3-methyl-2-oxobutanoate + H2O = 2-dehydropantoate + (6S)-5,6,7,8-tetrahydrofolate</text>
        <dbReference type="Rhea" id="RHEA:11824"/>
        <dbReference type="ChEBI" id="CHEBI:11561"/>
        <dbReference type="ChEBI" id="CHEBI:11851"/>
        <dbReference type="ChEBI" id="CHEBI:15377"/>
        <dbReference type="ChEBI" id="CHEBI:15636"/>
        <dbReference type="ChEBI" id="CHEBI:57453"/>
        <dbReference type="EC" id="2.1.2.11"/>
    </reaction>
</comment>
<evidence type="ECO:0000313" key="13">
    <source>
        <dbReference type="Proteomes" id="UP000199604"/>
    </source>
</evidence>